<evidence type="ECO:0000259" key="5">
    <source>
        <dbReference type="Pfam" id="PF08241"/>
    </source>
</evidence>
<keyword evidence="3 6" id="KW-0808">Transferase</keyword>
<organism evidence="6 7">
    <name type="scientific">Eutypa lata (strain UCR-EL1)</name>
    <name type="common">Grapevine dieback disease fungus</name>
    <name type="synonym">Eutypa armeniacae</name>
    <dbReference type="NCBI Taxonomy" id="1287681"/>
    <lineage>
        <taxon>Eukaryota</taxon>
        <taxon>Fungi</taxon>
        <taxon>Dikarya</taxon>
        <taxon>Ascomycota</taxon>
        <taxon>Pezizomycotina</taxon>
        <taxon>Sordariomycetes</taxon>
        <taxon>Xylariomycetidae</taxon>
        <taxon>Xylariales</taxon>
        <taxon>Diatrypaceae</taxon>
        <taxon>Eutypa</taxon>
    </lineage>
</organism>
<evidence type="ECO:0000313" key="6">
    <source>
        <dbReference type="EMBL" id="EMR64844.1"/>
    </source>
</evidence>
<dbReference type="InterPro" id="IPR013216">
    <property type="entry name" value="Methyltransf_11"/>
</dbReference>
<evidence type="ECO:0000256" key="3">
    <source>
        <dbReference type="ARBA" id="ARBA00022679"/>
    </source>
</evidence>
<dbReference type="AlphaFoldDB" id="M7SF04"/>
<protein>
    <submittedName>
        <fullName evidence="6">Putative methyltransferase domain-containing protein</fullName>
    </submittedName>
</protein>
<dbReference type="SUPFAM" id="SSF53335">
    <property type="entry name" value="S-adenosyl-L-methionine-dependent methyltransferases"/>
    <property type="match status" value="1"/>
</dbReference>
<dbReference type="Proteomes" id="UP000012174">
    <property type="component" value="Unassembled WGS sequence"/>
</dbReference>
<evidence type="ECO:0000256" key="2">
    <source>
        <dbReference type="ARBA" id="ARBA00022603"/>
    </source>
</evidence>
<reference evidence="7" key="1">
    <citation type="journal article" date="2013" name="Genome Announc.">
        <title>Draft genome sequence of the grapevine dieback fungus Eutypa lata UCR-EL1.</title>
        <authorList>
            <person name="Blanco-Ulate B."/>
            <person name="Rolshausen P.E."/>
            <person name="Cantu D."/>
        </authorList>
    </citation>
    <scope>NUCLEOTIDE SEQUENCE [LARGE SCALE GENOMIC DNA]</scope>
    <source>
        <strain evidence="7">UCR-EL1</strain>
    </source>
</reference>
<keyword evidence="2 6" id="KW-0489">Methyltransferase</keyword>
<dbReference type="CDD" id="cd02440">
    <property type="entry name" value="AdoMet_MTases"/>
    <property type="match status" value="1"/>
</dbReference>
<feature type="region of interest" description="Disordered" evidence="4">
    <location>
        <begin position="397"/>
        <end position="457"/>
    </location>
</feature>
<dbReference type="Gene3D" id="3.40.50.150">
    <property type="entry name" value="Vaccinia Virus protein VP39"/>
    <property type="match status" value="1"/>
</dbReference>
<dbReference type="InterPro" id="IPR051052">
    <property type="entry name" value="Diverse_substrate_MTase"/>
</dbReference>
<proteinExistence type="inferred from homology"/>
<name>M7SF04_EUTLA</name>
<dbReference type="Pfam" id="PF08241">
    <property type="entry name" value="Methyltransf_11"/>
    <property type="match status" value="1"/>
</dbReference>
<evidence type="ECO:0000313" key="7">
    <source>
        <dbReference type="Proteomes" id="UP000012174"/>
    </source>
</evidence>
<dbReference type="HOGENOM" id="CLU_363296_0_0_1"/>
<dbReference type="PANTHER" id="PTHR44942">
    <property type="entry name" value="METHYLTRANSF_11 DOMAIN-CONTAINING PROTEIN"/>
    <property type="match status" value="1"/>
</dbReference>
<dbReference type="GO" id="GO:0008757">
    <property type="term" value="F:S-adenosylmethionine-dependent methyltransferase activity"/>
    <property type="evidence" value="ECO:0007669"/>
    <property type="project" value="InterPro"/>
</dbReference>
<dbReference type="InterPro" id="IPR029063">
    <property type="entry name" value="SAM-dependent_MTases_sf"/>
</dbReference>
<accession>M7SF04</accession>
<sequence length="769" mass="84512">MATFARSTFSAKAYAAFRPSYPASLFNLVLSYHHQQQPRLGGTLLDLGCGHGLISRALCPHFNPVVAIDPSAGMVEQAREMTFPTSPSAAAATAVGEDNAAKRHISFSQGSAEDLSFLDDGSVDMAVAGQAAHWFDYSKVWPELARVVRPGGTLAFWGYKDNILLGAERATAVMEQFVYGFGEVARTVGRDGKEVAIEGMGRFWEQPGRNILRDLLRSVVPPERDWGDVTRLEHEPGEHARPDETAAWQRNEMKLGEVERYTRTFSCYNGWKEAFPELKSREDGGNGDVIDVMWDRMLDAMPEWKAQGERWREIQVYVAPAGIGRHGGVLLLRENDDKGELVRRFVVKYSLNEKEDDDLRNEYRFLKRMRGAEHVGQLIELAEASLELRSLVNAPRAETADGGQAGGSGGSGGSGGGGGSGDANGSDDASGSGGAGGSDGGGNANDGNADQGNEPRRPTLALEYIEHGTMYQWMRRLKRENYQQHIPNRILWSILLCTMAYPPDGEDGAVVQRETVDPNRTPAGITQNSGHMNNFLLSMIELGDTDHSYAPLFKLIDFGRGEEEMPDESGGNLVGWITNIYSMAQAIEWLFTSPFSNGFQDPKDRPIVEIPLGAGAANLLRSQGANDIIYKPEIDNELRLLYARCLSVSDAHVPRPEEMLAICQQGVAKTAAHYAAYPNFAGALETDESIRSFFTRPVLDADVETVDRRQQDAADYDPVALAADSLSLANLSLTNSRVGDFRTRPFVKRQMNHIKKKAMRVFRRRGGGT</sequence>
<feature type="compositionally biased region" description="Gly residues" evidence="4">
    <location>
        <begin position="431"/>
        <end position="444"/>
    </location>
</feature>
<feature type="domain" description="Methyltransferase type 11" evidence="5">
    <location>
        <begin position="45"/>
        <end position="156"/>
    </location>
</feature>
<evidence type="ECO:0000256" key="1">
    <source>
        <dbReference type="ARBA" id="ARBA00008361"/>
    </source>
</evidence>
<keyword evidence="7" id="KW-1185">Reference proteome</keyword>
<dbReference type="eggNOG" id="KOG3010">
    <property type="taxonomic scope" value="Eukaryota"/>
</dbReference>
<evidence type="ECO:0000256" key="4">
    <source>
        <dbReference type="SAM" id="MobiDB-lite"/>
    </source>
</evidence>
<dbReference type="PANTHER" id="PTHR44942:SF4">
    <property type="entry name" value="METHYLTRANSFERASE TYPE 11 DOMAIN-CONTAINING PROTEIN"/>
    <property type="match status" value="1"/>
</dbReference>
<gene>
    <name evidence="6" type="ORF">UCREL1_8188</name>
</gene>
<dbReference type="EMBL" id="KB706984">
    <property type="protein sequence ID" value="EMR64844.1"/>
    <property type="molecule type" value="Genomic_DNA"/>
</dbReference>
<dbReference type="GO" id="GO:0032259">
    <property type="term" value="P:methylation"/>
    <property type="evidence" value="ECO:0007669"/>
    <property type="project" value="UniProtKB-KW"/>
</dbReference>
<dbReference type="OrthoDB" id="10027013at2759"/>
<dbReference type="KEGG" id="ela:UCREL1_8188"/>
<feature type="compositionally biased region" description="Gly residues" evidence="4">
    <location>
        <begin position="403"/>
        <end position="422"/>
    </location>
</feature>
<comment type="similarity">
    <text evidence="1">Belongs to the methyltransferase superfamily.</text>
</comment>